<dbReference type="InterPro" id="IPR036236">
    <property type="entry name" value="Znf_C2H2_sf"/>
</dbReference>
<keyword evidence="4" id="KW-0862">Zinc</keyword>
<dbReference type="OrthoDB" id="6601382at2759"/>
<dbReference type="InterPro" id="IPR050688">
    <property type="entry name" value="Zinc_finger/UBP_domain"/>
</dbReference>
<dbReference type="PANTHER" id="PTHR24403:SF67">
    <property type="entry name" value="FI01116P-RELATED"/>
    <property type="match status" value="1"/>
</dbReference>
<evidence type="ECO:0000259" key="5">
    <source>
        <dbReference type="PROSITE" id="PS00028"/>
    </source>
</evidence>
<name>A0A8B7N3N8_HYAAZ</name>
<feature type="domain" description="C2H2-type" evidence="5">
    <location>
        <begin position="344"/>
        <end position="365"/>
    </location>
</feature>
<dbReference type="KEGG" id="hazt:108665916"/>
<dbReference type="SMART" id="SM00355">
    <property type="entry name" value="ZnF_C2H2"/>
    <property type="match status" value="8"/>
</dbReference>
<keyword evidence="6" id="KW-1185">Reference proteome</keyword>
<keyword evidence="1" id="KW-0479">Metal-binding</keyword>
<feature type="domain" description="C2H2-type" evidence="5">
    <location>
        <begin position="285"/>
        <end position="306"/>
    </location>
</feature>
<keyword evidence="3" id="KW-0863">Zinc-finger</keyword>
<dbReference type="PROSITE" id="PS00028">
    <property type="entry name" value="ZINC_FINGER_C2H2_1"/>
    <property type="match status" value="6"/>
</dbReference>
<feature type="domain" description="C2H2-type" evidence="5">
    <location>
        <begin position="402"/>
        <end position="423"/>
    </location>
</feature>
<dbReference type="InterPro" id="IPR013087">
    <property type="entry name" value="Znf_C2H2_type"/>
</dbReference>
<accession>A0A8B7N3N8</accession>
<evidence type="ECO:0000256" key="1">
    <source>
        <dbReference type="ARBA" id="ARBA00022723"/>
    </source>
</evidence>
<evidence type="ECO:0000256" key="2">
    <source>
        <dbReference type="ARBA" id="ARBA00022737"/>
    </source>
</evidence>
<dbReference type="GeneID" id="108665916"/>
<evidence type="ECO:0000256" key="4">
    <source>
        <dbReference type="ARBA" id="ARBA00022833"/>
    </source>
</evidence>
<dbReference type="Gene3D" id="3.30.160.60">
    <property type="entry name" value="Classic Zinc Finger"/>
    <property type="match status" value="4"/>
</dbReference>
<evidence type="ECO:0000313" key="7">
    <source>
        <dbReference type="RefSeq" id="XP_018008205.1"/>
    </source>
</evidence>
<protein>
    <submittedName>
        <fullName evidence="7">Zinc finger protein 142 isoform X1</fullName>
    </submittedName>
</protein>
<dbReference type="PANTHER" id="PTHR24403">
    <property type="entry name" value="ZINC FINGER PROTEIN"/>
    <property type="match status" value="1"/>
</dbReference>
<evidence type="ECO:0000256" key="3">
    <source>
        <dbReference type="ARBA" id="ARBA00022771"/>
    </source>
</evidence>
<dbReference type="Proteomes" id="UP000694843">
    <property type="component" value="Unplaced"/>
</dbReference>
<dbReference type="GO" id="GO:0008270">
    <property type="term" value="F:zinc ion binding"/>
    <property type="evidence" value="ECO:0007669"/>
    <property type="project" value="UniProtKB-KW"/>
</dbReference>
<reference evidence="7" key="1">
    <citation type="submission" date="2025-08" db="UniProtKB">
        <authorList>
            <consortium name="RefSeq"/>
        </authorList>
    </citation>
    <scope>IDENTIFICATION</scope>
    <source>
        <tissue evidence="7">Whole organism</tissue>
    </source>
</reference>
<evidence type="ECO:0000313" key="6">
    <source>
        <dbReference type="Proteomes" id="UP000694843"/>
    </source>
</evidence>
<feature type="domain" description="C2H2-type" evidence="5">
    <location>
        <begin position="227"/>
        <end position="248"/>
    </location>
</feature>
<dbReference type="AlphaFoldDB" id="A0A8B7N3N8"/>
<organism evidence="6 7">
    <name type="scientific">Hyalella azteca</name>
    <name type="common">Amphipod</name>
    <dbReference type="NCBI Taxonomy" id="294128"/>
    <lineage>
        <taxon>Eukaryota</taxon>
        <taxon>Metazoa</taxon>
        <taxon>Ecdysozoa</taxon>
        <taxon>Arthropoda</taxon>
        <taxon>Crustacea</taxon>
        <taxon>Multicrustacea</taxon>
        <taxon>Malacostraca</taxon>
        <taxon>Eumalacostraca</taxon>
        <taxon>Peracarida</taxon>
        <taxon>Amphipoda</taxon>
        <taxon>Senticaudata</taxon>
        <taxon>Talitrida</taxon>
        <taxon>Talitroidea</taxon>
        <taxon>Hyalellidae</taxon>
        <taxon>Hyalella</taxon>
    </lineage>
</organism>
<keyword evidence="2" id="KW-0677">Repeat</keyword>
<sequence length="458" mass="51940">MENTVVMLQSLVDAEDMRPFPDSYPMHPSHKNTEDIFPFLVRVKTRDLRSSCINPAISSEEVEEAEDENCVEEDELECIAMEEKTHNCPQDDKSNKRQIQLGSENEQLEQENSPLEIPPSTSCLTNKLSVFDDNLIEVASGARQIVQHMQCGSVETSHNHSNLYDEDDTSIIGVSAEALPVMAHPKVSKGQLLKNTKKVRNCRSPRVYDSGKDARPRKVGARTEFKCRFCVYTCLRKDALTAHLFSIHQYGGGLKCKFCDYVTTNSNHLKSHRFSKHDIGKTLQCDLCSYACPLMSLLKAHMFAKHAVGKGFNCKLCTYTSYRQSDLIAHQFHRHGIDNNAFQCESCDFTCPRKSILNAHMLSKHNVGKFFICDLCDIKYKTKINYEAHQFTKHGVGSGFQCSICNYSCGRKEKLELHQFSEHNIGNGFHCERCTYSCLKSNQLSAHQLSKHGLGRFK</sequence>
<gene>
    <name evidence="7" type="primary">LOC108665916</name>
</gene>
<feature type="domain" description="C2H2-type" evidence="5">
    <location>
        <begin position="373"/>
        <end position="394"/>
    </location>
</feature>
<dbReference type="SUPFAM" id="SSF57667">
    <property type="entry name" value="beta-beta-alpha zinc fingers"/>
    <property type="match status" value="2"/>
</dbReference>
<proteinExistence type="predicted"/>
<dbReference type="GO" id="GO:0005634">
    <property type="term" value="C:nucleus"/>
    <property type="evidence" value="ECO:0007669"/>
    <property type="project" value="TreeGrafter"/>
</dbReference>
<dbReference type="GO" id="GO:0045944">
    <property type="term" value="P:positive regulation of transcription by RNA polymerase II"/>
    <property type="evidence" value="ECO:0007669"/>
    <property type="project" value="TreeGrafter"/>
</dbReference>
<dbReference type="RefSeq" id="XP_018008205.1">
    <property type="nucleotide sequence ID" value="XM_018152716.2"/>
</dbReference>
<feature type="domain" description="C2H2-type" evidence="5">
    <location>
        <begin position="431"/>
        <end position="452"/>
    </location>
</feature>